<dbReference type="SUPFAM" id="SSF46689">
    <property type="entry name" value="Homeodomain-like"/>
    <property type="match status" value="2"/>
</dbReference>
<name>A0A1V9E498_9BACT</name>
<dbReference type="AlphaFoldDB" id="A0A1V9E498"/>
<dbReference type="Proteomes" id="UP000192610">
    <property type="component" value="Unassembled WGS sequence"/>
</dbReference>
<dbReference type="Gene3D" id="1.10.10.60">
    <property type="entry name" value="Homeodomain-like"/>
    <property type="match status" value="2"/>
</dbReference>
<keyword evidence="2" id="KW-0238">DNA-binding</keyword>
<evidence type="ECO:0000256" key="2">
    <source>
        <dbReference type="ARBA" id="ARBA00023125"/>
    </source>
</evidence>
<dbReference type="PANTHER" id="PTHR43280:SF28">
    <property type="entry name" value="HTH-TYPE TRANSCRIPTIONAL ACTIVATOR RHAS"/>
    <property type="match status" value="1"/>
</dbReference>
<dbReference type="RefSeq" id="WP_081203937.1">
    <property type="nucleotide sequence ID" value="NZ_FOCZ01000007.1"/>
</dbReference>
<dbReference type="EMBL" id="LVXG01000067">
    <property type="protein sequence ID" value="OQP40953.1"/>
    <property type="molecule type" value="Genomic_DNA"/>
</dbReference>
<dbReference type="OrthoDB" id="9816011at2"/>
<reference evidence="6" key="1">
    <citation type="submission" date="2016-04" db="EMBL/GenBank/DDBJ databases">
        <authorList>
            <person name="Chen L."/>
            <person name="Zhuang W."/>
            <person name="Wang G."/>
        </authorList>
    </citation>
    <scope>NUCLEOTIDE SEQUENCE [LARGE SCALE GENOMIC DNA]</scope>
    <source>
        <strain evidence="6">17621</strain>
    </source>
</reference>
<evidence type="ECO:0000256" key="3">
    <source>
        <dbReference type="ARBA" id="ARBA00023163"/>
    </source>
</evidence>
<accession>A0A1V9E498</accession>
<gene>
    <name evidence="5" type="ORF">A4H97_15220</name>
</gene>
<keyword evidence="6" id="KW-1185">Reference proteome</keyword>
<dbReference type="PROSITE" id="PS01124">
    <property type="entry name" value="HTH_ARAC_FAMILY_2"/>
    <property type="match status" value="1"/>
</dbReference>
<protein>
    <recommendedName>
        <fullName evidence="4">HTH araC/xylS-type domain-containing protein</fullName>
    </recommendedName>
</protein>
<evidence type="ECO:0000313" key="6">
    <source>
        <dbReference type="Proteomes" id="UP000192610"/>
    </source>
</evidence>
<organism evidence="5 6">
    <name type="scientific">Niastella yeongjuensis</name>
    <dbReference type="NCBI Taxonomy" id="354355"/>
    <lineage>
        <taxon>Bacteria</taxon>
        <taxon>Pseudomonadati</taxon>
        <taxon>Bacteroidota</taxon>
        <taxon>Chitinophagia</taxon>
        <taxon>Chitinophagales</taxon>
        <taxon>Chitinophagaceae</taxon>
        <taxon>Niastella</taxon>
    </lineage>
</organism>
<dbReference type="InterPro" id="IPR018062">
    <property type="entry name" value="HTH_AraC-typ_CS"/>
</dbReference>
<dbReference type="InterPro" id="IPR018060">
    <property type="entry name" value="HTH_AraC"/>
</dbReference>
<keyword evidence="3" id="KW-0804">Transcription</keyword>
<keyword evidence="1" id="KW-0805">Transcription regulation</keyword>
<evidence type="ECO:0000313" key="5">
    <source>
        <dbReference type="EMBL" id="OQP40953.1"/>
    </source>
</evidence>
<evidence type="ECO:0000256" key="1">
    <source>
        <dbReference type="ARBA" id="ARBA00023015"/>
    </source>
</evidence>
<dbReference type="InterPro" id="IPR020449">
    <property type="entry name" value="Tscrpt_reg_AraC-type_HTH"/>
</dbReference>
<dbReference type="InterPro" id="IPR009057">
    <property type="entry name" value="Homeodomain-like_sf"/>
</dbReference>
<dbReference type="GO" id="GO:0043565">
    <property type="term" value="F:sequence-specific DNA binding"/>
    <property type="evidence" value="ECO:0007669"/>
    <property type="project" value="InterPro"/>
</dbReference>
<dbReference type="SMART" id="SM00342">
    <property type="entry name" value="HTH_ARAC"/>
    <property type="match status" value="1"/>
</dbReference>
<feature type="domain" description="HTH araC/xylS-type" evidence="4">
    <location>
        <begin position="12"/>
        <end position="110"/>
    </location>
</feature>
<comment type="caution">
    <text evidence="5">The sequence shown here is derived from an EMBL/GenBank/DDBJ whole genome shotgun (WGS) entry which is preliminary data.</text>
</comment>
<sequence>MPITSDTYQRIVTAKVYIDDNFREAIDLDKIAGQACLSRFHFHRLFTKVYKITPHQYLTQKRIDKAKDLLHKENLTITEVCNEVGFESIGSFSMLFKKEIGFAPTYYRNMAWLKQQQLKEQPKQFIPHCFIEGYRLEK</sequence>
<evidence type="ECO:0000259" key="4">
    <source>
        <dbReference type="PROSITE" id="PS01124"/>
    </source>
</evidence>
<proteinExistence type="predicted"/>
<dbReference type="STRING" id="354355.SAMN05660816_04006"/>
<dbReference type="PRINTS" id="PR00032">
    <property type="entry name" value="HTHARAC"/>
</dbReference>
<dbReference type="PANTHER" id="PTHR43280">
    <property type="entry name" value="ARAC-FAMILY TRANSCRIPTIONAL REGULATOR"/>
    <property type="match status" value="1"/>
</dbReference>
<dbReference type="GO" id="GO:0003700">
    <property type="term" value="F:DNA-binding transcription factor activity"/>
    <property type="evidence" value="ECO:0007669"/>
    <property type="project" value="InterPro"/>
</dbReference>
<dbReference type="PROSITE" id="PS00041">
    <property type="entry name" value="HTH_ARAC_FAMILY_1"/>
    <property type="match status" value="1"/>
</dbReference>
<dbReference type="Pfam" id="PF12833">
    <property type="entry name" value="HTH_18"/>
    <property type="match status" value="1"/>
</dbReference>